<evidence type="ECO:0000256" key="3">
    <source>
        <dbReference type="ARBA" id="ARBA00023163"/>
    </source>
</evidence>
<dbReference type="SUPFAM" id="SSF46894">
    <property type="entry name" value="C-terminal effector domain of the bipartite response regulators"/>
    <property type="match status" value="1"/>
</dbReference>
<accession>A0A9X3N749</accession>
<keyword evidence="1" id="KW-0805">Transcription regulation</keyword>
<dbReference type="GO" id="GO:0006355">
    <property type="term" value="P:regulation of DNA-templated transcription"/>
    <property type="evidence" value="ECO:0007669"/>
    <property type="project" value="InterPro"/>
</dbReference>
<reference evidence="5" key="1">
    <citation type="submission" date="2022-10" db="EMBL/GenBank/DDBJ databases">
        <title>The WGS of Solirubrobacter phytolaccae KCTC 29190.</title>
        <authorList>
            <person name="Jiang Z."/>
        </authorList>
    </citation>
    <scope>NUCLEOTIDE SEQUENCE</scope>
    <source>
        <strain evidence="5">KCTC 29190</strain>
    </source>
</reference>
<protein>
    <submittedName>
        <fullName evidence="5">Helix-turn-helix transcriptional regulator</fullName>
    </submittedName>
</protein>
<dbReference type="InterPro" id="IPR016032">
    <property type="entry name" value="Sig_transdc_resp-reg_C-effctor"/>
</dbReference>
<dbReference type="CDD" id="cd06170">
    <property type="entry name" value="LuxR_C_like"/>
    <property type="match status" value="1"/>
</dbReference>
<dbReference type="Gene3D" id="1.10.10.10">
    <property type="entry name" value="Winged helix-like DNA-binding domain superfamily/Winged helix DNA-binding domain"/>
    <property type="match status" value="1"/>
</dbReference>
<gene>
    <name evidence="5" type="ORF">OJ997_12350</name>
</gene>
<keyword evidence="3" id="KW-0804">Transcription</keyword>
<dbReference type="PANTHER" id="PTHR44688">
    <property type="entry name" value="DNA-BINDING TRANSCRIPTIONAL ACTIVATOR DEVR_DOSR"/>
    <property type="match status" value="1"/>
</dbReference>
<dbReference type="PANTHER" id="PTHR44688:SF16">
    <property type="entry name" value="DNA-BINDING TRANSCRIPTIONAL ACTIVATOR DEVR_DOSR"/>
    <property type="match status" value="1"/>
</dbReference>
<feature type="domain" description="HTH luxR-type" evidence="4">
    <location>
        <begin position="196"/>
        <end position="261"/>
    </location>
</feature>
<dbReference type="Pfam" id="PF00196">
    <property type="entry name" value="GerE"/>
    <property type="match status" value="1"/>
</dbReference>
<dbReference type="PROSITE" id="PS00622">
    <property type="entry name" value="HTH_LUXR_1"/>
    <property type="match status" value="1"/>
</dbReference>
<dbReference type="InterPro" id="IPR036388">
    <property type="entry name" value="WH-like_DNA-bd_sf"/>
</dbReference>
<evidence type="ECO:0000256" key="2">
    <source>
        <dbReference type="ARBA" id="ARBA00023125"/>
    </source>
</evidence>
<evidence type="ECO:0000259" key="4">
    <source>
        <dbReference type="PROSITE" id="PS50043"/>
    </source>
</evidence>
<evidence type="ECO:0000313" key="5">
    <source>
        <dbReference type="EMBL" id="MDA0181090.1"/>
    </source>
</evidence>
<dbReference type="PROSITE" id="PS50043">
    <property type="entry name" value="HTH_LUXR_2"/>
    <property type="match status" value="1"/>
</dbReference>
<dbReference type="GO" id="GO:0003677">
    <property type="term" value="F:DNA binding"/>
    <property type="evidence" value="ECO:0007669"/>
    <property type="project" value="UniProtKB-KW"/>
</dbReference>
<organism evidence="5 6">
    <name type="scientific">Solirubrobacter phytolaccae</name>
    <dbReference type="NCBI Taxonomy" id="1404360"/>
    <lineage>
        <taxon>Bacteria</taxon>
        <taxon>Bacillati</taxon>
        <taxon>Actinomycetota</taxon>
        <taxon>Thermoleophilia</taxon>
        <taxon>Solirubrobacterales</taxon>
        <taxon>Solirubrobacteraceae</taxon>
        <taxon>Solirubrobacter</taxon>
    </lineage>
</organism>
<dbReference type="EMBL" id="JAPDDP010000018">
    <property type="protein sequence ID" value="MDA0181090.1"/>
    <property type="molecule type" value="Genomic_DNA"/>
</dbReference>
<dbReference type="SMART" id="SM00421">
    <property type="entry name" value="HTH_LUXR"/>
    <property type="match status" value="1"/>
</dbReference>
<evidence type="ECO:0000313" key="6">
    <source>
        <dbReference type="Proteomes" id="UP001147653"/>
    </source>
</evidence>
<sequence length="269" mass="29324">MGLRASRSSRPASYSALIAPEPTFAAHAQALGAREASERLKAHALSALTAVAPATIAWYFAVDRRHRSHQAIVLQTARFEIEPAWMWRRYLACVADADPFTAARVESYAATVLALKDFEPESCDAYRAYLADQGLADRADVYLFNAGTIVAQFALLRAPELGPFSTADLSALRRMQPLLEHAFACTLDPEQPTLRPLLADSGLSEREMDVAELVARGATNQEIARSLHISEATVKTHLTRVYSKVGVRTRTQLALSLGAEEQAARTTSG</sequence>
<name>A0A9X3N749_9ACTN</name>
<keyword evidence="2" id="KW-0238">DNA-binding</keyword>
<dbReference type="AlphaFoldDB" id="A0A9X3N749"/>
<dbReference type="PRINTS" id="PR00038">
    <property type="entry name" value="HTHLUXR"/>
</dbReference>
<comment type="caution">
    <text evidence="5">The sequence shown here is derived from an EMBL/GenBank/DDBJ whole genome shotgun (WGS) entry which is preliminary data.</text>
</comment>
<keyword evidence="6" id="KW-1185">Reference proteome</keyword>
<dbReference type="Proteomes" id="UP001147653">
    <property type="component" value="Unassembled WGS sequence"/>
</dbReference>
<proteinExistence type="predicted"/>
<evidence type="ECO:0000256" key="1">
    <source>
        <dbReference type="ARBA" id="ARBA00023015"/>
    </source>
</evidence>
<dbReference type="InterPro" id="IPR000792">
    <property type="entry name" value="Tscrpt_reg_LuxR_C"/>
</dbReference>